<dbReference type="AlphaFoldDB" id="A0A830CQS9"/>
<comment type="caution">
    <text evidence="6">The sequence shown here is derived from an EMBL/GenBank/DDBJ whole genome shotgun (WGS) entry which is preliminary data.</text>
</comment>
<dbReference type="Pfam" id="PF00201">
    <property type="entry name" value="UDPGT"/>
    <property type="match status" value="1"/>
</dbReference>
<dbReference type="EC" id="2.4.1.-" evidence="5"/>
<evidence type="ECO:0000256" key="5">
    <source>
        <dbReference type="RuleBase" id="RU362057"/>
    </source>
</evidence>
<dbReference type="GO" id="GO:0035251">
    <property type="term" value="F:UDP-glucosyltransferase activity"/>
    <property type="evidence" value="ECO:0007669"/>
    <property type="project" value="InterPro"/>
</dbReference>
<name>A0A830CQS9_9LAMI</name>
<dbReference type="PROSITE" id="PS00375">
    <property type="entry name" value="UDPGT"/>
    <property type="match status" value="1"/>
</dbReference>
<dbReference type="PANTHER" id="PTHR48048:SF72">
    <property type="entry name" value="GLYCOSYLTRANSFERASE"/>
    <property type="match status" value="1"/>
</dbReference>
<dbReference type="FunFam" id="3.40.50.2000:FF:000056">
    <property type="entry name" value="Glycosyltransferase"/>
    <property type="match status" value="1"/>
</dbReference>
<keyword evidence="3 4" id="KW-0808">Transferase</keyword>
<dbReference type="PANTHER" id="PTHR48048">
    <property type="entry name" value="GLYCOSYLTRANSFERASE"/>
    <property type="match status" value="1"/>
</dbReference>
<proteinExistence type="inferred from homology"/>
<comment type="similarity">
    <text evidence="1 4">Belongs to the UDP-glycosyltransferase family.</text>
</comment>
<gene>
    <name evidence="6" type="ORF">PHJA_001965300</name>
</gene>
<accession>A0A830CQS9</accession>
<protein>
    <recommendedName>
        <fullName evidence="5">Glycosyltransferase</fullName>
        <ecNumber evidence="5">2.4.1.-</ecNumber>
    </recommendedName>
</protein>
<dbReference type="CDD" id="cd03784">
    <property type="entry name" value="GT1_Gtf-like"/>
    <property type="match status" value="1"/>
</dbReference>
<evidence type="ECO:0000313" key="6">
    <source>
        <dbReference type="EMBL" id="GFP98213.1"/>
    </source>
</evidence>
<dbReference type="EMBL" id="BMAC01000519">
    <property type="protein sequence ID" value="GFP98213.1"/>
    <property type="molecule type" value="Genomic_DNA"/>
</dbReference>
<organism evidence="6 7">
    <name type="scientific">Phtheirospermum japonicum</name>
    <dbReference type="NCBI Taxonomy" id="374723"/>
    <lineage>
        <taxon>Eukaryota</taxon>
        <taxon>Viridiplantae</taxon>
        <taxon>Streptophyta</taxon>
        <taxon>Embryophyta</taxon>
        <taxon>Tracheophyta</taxon>
        <taxon>Spermatophyta</taxon>
        <taxon>Magnoliopsida</taxon>
        <taxon>eudicotyledons</taxon>
        <taxon>Gunneridae</taxon>
        <taxon>Pentapetalae</taxon>
        <taxon>asterids</taxon>
        <taxon>lamiids</taxon>
        <taxon>Lamiales</taxon>
        <taxon>Orobanchaceae</taxon>
        <taxon>Orobanchaceae incertae sedis</taxon>
        <taxon>Phtheirospermum</taxon>
    </lineage>
</organism>
<keyword evidence="7" id="KW-1185">Reference proteome</keyword>
<keyword evidence="2 4" id="KW-0328">Glycosyltransferase</keyword>
<dbReference type="SUPFAM" id="SSF53756">
    <property type="entry name" value="UDP-Glycosyltransferase/glycogen phosphorylase"/>
    <property type="match status" value="1"/>
</dbReference>
<dbReference type="Gene3D" id="3.40.50.2000">
    <property type="entry name" value="Glycogen Phosphorylase B"/>
    <property type="match status" value="2"/>
</dbReference>
<sequence length="484" mass="53944">MEGIMKAELVFIPSPGRGHLLATLEMAKLLVDRDKRLSITVLVIKPFNDPKSIVHSYNSNDSDSNPGIRFVDLPEVIEPQSNLTAGFVSAHTQFINSHKNHVRNEVAKIVHGLDSNSTKLGGFVVDIFCTGMIDVAGEFGVPMYVFFTSGAATLGLMLHFQGMMDYQNQDLSVYEDSNNEIPIPSYEYPVPAKLLPPFLFDKDSNQMFIDLARRVRQAKGVIVNTFSELETPAMKFLSQDEDSPPFYSVGPILHVDCGDDENPKHLEIMKWLDEQPDSSVVFLCFGSKGCFDEIQVKEIAVGLEKSGHRFLWSLRKPPGENKHETPGEYENPGEVLPEGFIQRTAGTGKVIGWAPQVAVLSHRAVGGFVSHCGWNSTLESIWCGVPMAVWPLYAEQSTNAFQLVRDLGVAVEINMEYKKSFTGANMIVSADEIENGIRRLMERESDIRVKTNALKVKSRMSVVENGSSFDFVRRFIDDVMVNID</sequence>
<dbReference type="Proteomes" id="UP000653305">
    <property type="component" value="Unassembled WGS sequence"/>
</dbReference>
<evidence type="ECO:0000256" key="4">
    <source>
        <dbReference type="RuleBase" id="RU003718"/>
    </source>
</evidence>
<dbReference type="FunFam" id="3.40.50.2000:FF:000080">
    <property type="entry name" value="Glycosyltransferase"/>
    <property type="match status" value="1"/>
</dbReference>
<evidence type="ECO:0000256" key="1">
    <source>
        <dbReference type="ARBA" id="ARBA00009995"/>
    </source>
</evidence>
<dbReference type="InterPro" id="IPR002213">
    <property type="entry name" value="UDP_glucos_trans"/>
</dbReference>
<dbReference type="InterPro" id="IPR035595">
    <property type="entry name" value="UDP_glycos_trans_CS"/>
</dbReference>
<evidence type="ECO:0000256" key="3">
    <source>
        <dbReference type="ARBA" id="ARBA00022679"/>
    </source>
</evidence>
<reference evidence="6" key="1">
    <citation type="submission" date="2020-07" db="EMBL/GenBank/DDBJ databases">
        <title>Ethylene signaling mediates host invasion by parasitic plants.</title>
        <authorList>
            <person name="Yoshida S."/>
        </authorList>
    </citation>
    <scope>NUCLEOTIDE SEQUENCE</scope>
    <source>
        <strain evidence="6">Okayama</strain>
    </source>
</reference>
<evidence type="ECO:0000256" key="2">
    <source>
        <dbReference type="ARBA" id="ARBA00022676"/>
    </source>
</evidence>
<dbReference type="OrthoDB" id="5835829at2759"/>
<evidence type="ECO:0000313" key="7">
    <source>
        <dbReference type="Proteomes" id="UP000653305"/>
    </source>
</evidence>
<dbReference type="InterPro" id="IPR050481">
    <property type="entry name" value="UDP-glycosyltransf_plant"/>
</dbReference>